<protein>
    <submittedName>
        <fullName evidence="2">Uncharacterized protein</fullName>
    </submittedName>
</protein>
<dbReference type="EMBL" id="HACG01005070">
    <property type="protein sequence ID" value="CEK51935.1"/>
    <property type="molecule type" value="Transcribed_RNA"/>
</dbReference>
<name>A0A0B6Y953_9EUPU</name>
<evidence type="ECO:0000256" key="1">
    <source>
        <dbReference type="SAM" id="MobiDB-lite"/>
    </source>
</evidence>
<proteinExistence type="predicted"/>
<feature type="compositionally biased region" description="Basic and acidic residues" evidence="1">
    <location>
        <begin position="1"/>
        <end position="25"/>
    </location>
</feature>
<dbReference type="AlphaFoldDB" id="A0A0B6Y953"/>
<feature type="region of interest" description="Disordered" evidence="1">
    <location>
        <begin position="1"/>
        <end position="31"/>
    </location>
</feature>
<sequence>KLDALFDGEMHEIPLHDKPKDDKHLTNGSHRPSDDILVTSLCVADNTKWQEEMASPNPAKLSSVNDVQLSLICGVTLRRTNSQQTEEANPHCFTGGSCSVVASNLTVQLMNEVNEAVSSKPSISRLIDGHYSDNAYFVMP</sequence>
<gene>
    <name evidence="2" type="primary">ORF14871</name>
</gene>
<organism evidence="2">
    <name type="scientific">Arion vulgaris</name>
    <dbReference type="NCBI Taxonomy" id="1028688"/>
    <lineage>
        <taxon>Eukaryota</taxon>
        <taxon>Metazoa</taxon>
        <taxon>Spiralia</taxon>
        <taxon>Lophotrochozoa</taxon>
        <taxon>Mollusca</taxon>
        <taxon>Gastropoda</taxon>
        <taxon>Heterobranchia</taxon>
        <taxon>Euthyneura</taxon>
        <taxon>Panpulmonata</taxon>
        <taxon>Eupulmonata</taxon>
        <taxon>Stylommatophora</taxon>
        <taxon>Helicina</taxon>
        <taxon>Arionoidea</taxon>
        <taxon>Arionidae</taxon>
        <taxon>Arion</taxon>
    </lineage>
</organism>
<evidence type="ECO:0000313" key="2">
    <source>
        <dbReference type="EMBL" id="CEK51935.1"/>
    </source>
</evidence>
<feature type="non-terminal residue" evidence="2">
    <location>
        <position position="140"/>
    </location>
</feature>
<accession>A0A0B6Y953</accession>
<feature type="non-terminal residue" evidence="2">
    <location>
        <position position="1"/>
    </location>
</feature>
<reference evidence="2" key="1">
    <citation type="submission" date="2014-12" db="EMBL/GenBank/DDBJ databases">
        <title>Insight into the proteome of Arion vulgaris.</title>
        <authorList>
            <person name="Aradska J."/>
            <person name="Bulat T."/>
            <person name="Smidak R."/>
            <person name="Sarate P."/>
            <person name="Gangsoo J."/>
            <person name="Sialana F."/>
            <person name="Bilban M."/>
            <person name="Lubec G."/>
        </authorList>
    </citation>
    <scope>NUCLEOTIDE SEQUENCE</scope>
    <source>
        <tissue evidence="2">Skin</tissue>
    </source>
</reference>